<gene>
    <name evidence="1" type="ORF">GCM10010246_84230</name>
</gene>
<evidence type="ECO:0000313" key="1">
    <source>
        <dbReference type="EMBL" id="GAA2376514.1"/>
    </source>
</evidence>
<protein>
    <submittedName>
        <fullName evidence="1">Uncharacterized protein</fullName>
    </submittedName>
</protein>
<proteinExistence type="predicted"/>
<dbReference type="RefSeq" id="WP_346179530.1">
    <property type="nucleotide sequence ID" value="NZ_BAAASD010000094.1"/>
</dbReference>
<sequence length="77" mass="7943">MTDIRAGSSALVDLRRGRAMDLMILEPTRAKALRAYAAMATGVDTATVRQIAPGVHLRAARGVAGLSAQAVVRPSGG</sequence>
<name>A0ABN3HDB3_9ACTN</name>
<keyword evidence="2" id="KW-1185">Reference proteome</keyword>
<comment type="caution">
    <text evidence="1">The sequence shown here is derived from an EMBL/GenBank/DDBJ whole genome shotgun (WGS) entry which is preliminary data.</text>
</comment>
<evidence type="ECO:0000313" key="2">
    <source>
        <dbReference type="Proteomes" id="UP001500253"/>
    </source>
</evidence>
<dbReference type="Proteomes" id="UP001500253">
    <property type="component" value="Unassembled WGS sequence"/>
</dbReference>
<accession>A0ABN3HDB3</accession>
<organism evidence="1 2">
    <name type="scientific">Streptomyces cuspidosporus</name>
    <dbReference type="NCBI Taxonomy" id="66882"/>
    <lineage>
        <taxon>Bacteria</taxon>
        <taxon>Bacillati</taxon>
        <taxon>Actinomycetota</taxon>
        <taxon>Actinomycetes</taxon>
        <taxon>Kitasatosporales</taxon>
        <taxon>Streptomycetaceae</taxon>
        <taxon>Streptomyces</taxon>
    </lineage>
</organism>
<reference evidence="1 2" key="1">
    <citation type="journal article" date="2019" name="Int. J. Syst. Evol. Microbiol.">
        <title>The Global Catalogue of Microorganisms (GCM) 10K type strain sequencing project: providing services to taxonomists for standard genome sequencing and annotation.</title>
        <authorList>
            <consortium name="The Broad Institute Genomics Platform"/>
            <consortium name="The Broad Institute Genome Sequencing Center for Infectious Disease"/>
            <person name="Wu L."/>
            <person name="Ma J."/>
        </authorList>
    </citation>
    <scope>NUCLEOTIDE SEQUENCE [LARGE SCALE GENOMIC DNA]</scope>
    <source>
        <strain evidence="1 2">JCM 4316</strain>
    </source>
</reference>
<dbReference type="EMBL" id="BAAASD010000094">
    <property type="protein sequence ID" value="GAA2376514.1"/>
    <property type="molecule type" value="Genomic_DNA"/>
</dbReference>